<evidence type="ECO:0000313" key="2">
    <source>
        <dbReference type="EMBL" id="CAI5438773.1"/>
    </source>
</evidence>
<keyword evidence="3" id="KW-1185">Reference proteome</keyword>
<sequence>MKIFLYVFVLLNFGFSILCVYPPFRPRCRYDKECAEWCGEKRHLPDRIPDCYVHRCYCIEKHKNIGKFEKEEKPCKHKNDDCFDNLFQNR</sequence>
<organism evidence="2 3">
    <name type="scientific">Caenorhabditis angaria</name>
    <dbReference type="NCBI Taxonomy" id="860376"/>
    <lineage>
        <taxon>Eukaryota</taxon>
        <taxon>Metazoa</taxon>
        <taxon>Ecdysozoa</taxon>
        <taxon>Nematoda</taxon>
        <taxon>Chromadorea</taxon>
        <taxon>Rhabditida</taxon>
        <taxon>Rhabditina</taxon>
        <taxon>Rhabditomorpha</taxon>
        <taxon>Rhabditoidea</taxon>
        <taxon>Rhabditidae</taxon>
        <taxon>Peloderinae</taxon>
        <taxon>Caenorhabditis</taxon>
    </lineage>
</organism>
<reference evidence="2" key="1">
    <citation type="submission" date="2022-11" db="EMBL/GenBank/DDBJ databases">
        <authorList>
            <person name="Kikuchi T."/>
        </authorList>
    </citation>
    <scope>NUCLEOTIDE SEQUENCE</scope>
    <source>
        <strain evidence="2">PS1010</strain>
    </source>
</reference>
<gene>
    <name evidence="2" type="ORF">CAMP_LOCUS1410</name>
</gene>
<comment type="caution">
    <text evidence="2">The sequence shown here is derived from an EMBL/GenBank/DDBJ whole genome shotgun (WGS) entry which is preliminary data.</text>
</comment>
<feature type="chain" id="PRO_5040157210" description="TIL domain-containing protein" evidence="1">
    <location>
        <begin position="20"/>
        <end position="90"/>
    </location>
</feature>
<protein>
    <recommendedName>
        <fullName evidence="4">TIL domain-containing protein</fullName>
    </recommendedName>
</protein>
<evidence type="ECO:0000256" key="1">
    <source>
        <dbReference type="SAM" id="SignalP"/>
    </source>
</evidence>
<accession>A0A9P1MVU9</accession>
<evidence type="ECO:0000313" key="3">
    <source>
        <dbReference type="Proteomes" id="UP001152747"/>
    </source>
</evidence>
<dbReference type="Proteomes" id="UP001152747">
    <property type="component" value="Unassembled WGS sequence"/>
</dbReference>
<feature type="signal peptide" evidence="1">
    <location>
        <begin position="1"/>
        <end position="19"/>
    </location>
</feature>
<keyword evidence="1" id="KW-0732">Signal</keyword>
<proteinExistence type="predicted"/>
<evidence type="ECO:0008006" key="4">
    <source>
        <dbReference type="Google" id="ProtNLM"/>
    </source>
</evidence>
<dbReference type="AlphaFoldDB" id="A0A9P1MVU9"/>
<name>A0A9P1MVU9_9PELO</name>
<dbReference type="EMBL" id="CANHGI010000001">
    <property type="protein sequence ID" value="CAI5438773.1"/>
    <property type="molecule type" value="Genomic_DNA"/>
</dbReference>